<sequence>MLDITSEFLGRVQPHKTKILSTNTYKTTYTSCLIYLNL</sequence>
<reference evidence="1" key="2">
    <citation type="journal article" date="2015" name="Data Brief">
        <title>Shoot transcriptome of the giant reed, Arundo donax.</title>
        <authorList>
            <person name="Barrero R.A."/>
            <person name="Guerrero F.D."/>
            <person name="Moolhuijzen P."/>
            <person name="Goolsby J.A."/>
            <person name="Tidwell J."/>
            <person name="Bellgard S.E."/>
            <person name="Bellgard M.I."/>
        </authorList>
    </citation>
    <scope>NUCLEOTIDE SEQUENCE</scope>
    <source>
        <tissue evidence="1">Shoot tissue taken approximately 20 cm above the soil surface</tissue>
    </source>
</reference>
<reference evidence="1" key="1">
    <citation type="submission" date="2014-09" db="EMBL/GenBank/DDBJ databases">
        <authorList>
            <person name="Magalhaes I.L.F."/>
            <person name="Oliveira U."/>
            <person name="Santos F.R."/>
            <person name="Vidigal T.H.D.A."/>
            <person name="Brescovit A.D."/>
            <person name="Santos A.J."/>
        </authorList>
    </citation>
    <scope>NUCLEOTIDE SEQUENCE</scope>
    <source>
        <tissue evidence="1">Shoot tissue taken approximately 20 cm above the soil surface</tissue>
    </source>
</reference>
<dbReference type="EMBL" id="GBRH01269635">
    <property type="protein sequence ID" value="JAD28260.1"/>
    <property type="molecule type" value="Transcribed_RNA"/>
</dbReference>
<accession>A0A0A8YUT9</accession>
<organism evidence="1">
    <name type="scientific">Arundo donax</name>
    <name type="common">Giant reed</name>
    <name type="synonym">Donax arundinaceus</name>
    <dbReference type="NCBI Taxonomy" id="35708"/>
    <lineage>
        <taxon>Eukaryota</taxon>
        <taxon>Viridiplantae</taxon>
        <taxon>Streptophyta</taxon>
        <taxon>Embryophyta</taxon>
        <taxon>Tracheophyta</taxon>
        <taxon>Spermatophyta</taxon>
        <taxon>Magnoliopsida</taxon>
        <taxon>Liliopsida</taxon>
        <taxon>Poales</taxon>
        <taxon>Poaceae</taxon>
        <taxon>PACMAD clade</taxon>
        <taxon>Arundinoideae</taxon>
        <taxon>Arundineae</taxon>
        <taxon>Arundo</taxon>
    </lineage>
</organism>
<name>A0A0A8YUT9_ARUDO</name>
<evidence type="ECO:0000313" key="1">
    <source>
        <dbReference type="EMBL" id="JAD28260.1"/>
    </source>
</evidence>
<protein>
    <submittedName>
        <fullName evidence="1">Uncharacterized protein</fullName>
    </submittedName>
</protein>
<proteinExistence type="predicted"/>
<dbReference type="AlphaFoldDB" id="A0A0A8YUT9"/>